<keyword evidence="2" id="KW-1185">Reference proteome</keyword>
<protein>
    <recommendedName>
        <fullName evidence="3">TrwC relaxase</fullName>
    </recommendedName>
</protein>
<comment type="caution">
    <text evidence="1">The sequence shown here is derived from an EMBL/GenBank/DDBJ whole genome shotgun (WGS) entry which is preliminary data.</text>
</comment>
<evidence type="ECO:0008006" key="3">
    <source>
        <dbReference type="Google" id="ProtNLM"/>
    </source>
</evidence>
<dbReference type="Proteomes" id="UP000192591">
    <property type="component" value="Unassembled WGS sequence"/>
</dbReference>
<reference evidence="1 2" key="1">
    <citation type="submission" date="2017-02" db="EMBL/GenBank/DDBJ databases">
        <title>Draft genome of Saccharomonospora sp. 154.</title>
        <authorList>
            <person name="Alonso-Carmona G.S."/>
            <person name="De La Haba R."/>
            <person name="Vera-Gargallo B."/>
            <person name="Sandoval-Trujillo A.H."/>
            <person name="Ramirez-Duran N."/>
            <person name="Ventosa A."/>
        </authorList>
    </citation>
    <scope>NUCLEOTIDE SEQUENCE [LARGE SCALE GENOMIC DNA]</scope>
    <source>
        <strain evidence="1 2">LRS4.154</strain>
    </source>
</reference>
<name>A0A1V8ZVS9_SACPI</name>
<sequence>MLHTPSTSGGTVTAIFEAPETVAIALRSAHTLGNSELVGLYLDALRDAQDAAAGSVLPQWTVQHTELHLAPQHDPTIPQPHVHLQLGGIDHGSLIQPWAISAHERFQSELRRRVPGSLVDQPHPPGWEIRALLPKLGSIGRHRCLPPSAAVVYPADLATPRSAPAAGSRIA</sequence>
<evidence type="ECO:0000313" key="1">
    <source>
        <dbReference type="EMBL" id="OQO88995.1"/>
    </source>
</evidence>
<organism evidence="1 2">
    <name type="scientific">Saccharomonospora piscinae</name>
    <dbReference type="NCBI Taxonomy" id="687388"/>
    <lineage>
        <taxon>Bacteria</taxon>
        <taxon>Bacillati</taxon>
        <taxon>Actinomycetota</taxon>
        <taxon>Actinomycetes</taxon>
        <taxon>Pseudonocardiales</taxon>
        <taxon>Pseudonocardiaceae</taxon>
        <taxon>Saccharomonospora</taxon>
    </lineage>
</organism>
<dbReference type="AlphaFoldDB" id="A0A1V8ZVS9"/>
<dbReference type="EMBL" id="MWIH01000010">
    <property type="protein sequence ID" value="OQO88995.1"/>
    <property type="molecule type" value="Genomic_DNA"/>
</dbReference>
<evidence type="ECO:0000313" key="2">
    <source>
        <dbReference type="Proteomes" id="UP000192591"/>
    </source>
</evidence>
<dbReference type="RefSeq" id="WP_081195527.1">
    <property type="nucleotide sequence ID" value="NZ_MWIH01000010.1"/>
</dbReference>
<proteinExistence type="predicted"/>
<gene>
    <name evidence="1" type="ORF">B1813_22855</name>
</gene>
<accession>A0A1V8ZVS9</accession>
<dbReference type="STRING" id="1962155.B1813_22855"/>